<dbReference type="InterPro" id="IPR010652">
    <property type="entry name" value="DUF1232"/>
</dbReference>
<organism evidence="14 15">
    <name type="scientific">Citrus sinensis</name>
    <name type="common">Sweet orange</name>
    <name type="synonym">Citrus aurantium var. sinensis</name>
    <dbReference type="NCBI Taxonomy" id="2711"/>
    <lineage>
        <taxon>Eukaryota</taxon>
        <taxon>Viridiplantae</taxon>
        <taxon>Streptophyta</taxon>
        <taxon>Embryophyta</taxon>
        <taxon>Tracheophyta</taxon>
        <taxon>Spermatophyta</taxon>
        <taxon>Magnoliopsida</taxon>
        <taxon>eudicotyledons</taxon>
        <taxon>Gunneridae</taxon>
        <taxon>Pentapetalae</taxon>
        <taxon>rosids</taxon>
        <taxon>malvids</taxon>
        <taxon>Sapindales</taxon>
        <taxon>Rutaceae</taxon>
        <taxon>Aurantioideae</taxon>
        <taxon>Citrus</taxon>
    </lineage>
</organism>
<keyword evidence="4" id="KW-0479">Metal-binding</keyword>
<dbReference type="Proteomes" id="UP000027120">
    <property type="component" value="Unassembled WGS sequence"/>
</dbReference>
<name>A0A067H8R0_CITSI</name>
<keyword evidence="5 11" id="KW-0863">Zinc-finger</keyword>
<reference evidence="14 15" key="1">
    <citation type="submission" date="2014-04" db="EMBL/GenBank/DDBJ databases">
        <authorList>
            <consortium name="International Citrus Genome Consortium"/>
            <person name="Gmitter F."/>
            <person name="Chen C."/>
            <person name="Farmerie W."/>
            <person name="Harkins T."/>
            <person name="Desany B."/>
            <person name="Mohiuddin M."/>
            <person name="Kodira C."/>
            <person name="Borodovsky M."/>
            <person name="Lomsadze A."/>
            <person name="Burns P."/>
            <person name="Jenkins J."/>
            <person name="Prochnik S."/>
            <person name="Shu S."/>
            <person name="Chapman J."/>
            <person name="Pitluck S."/>
            <person name="Schmutz J."/>
            <person name="Rokhsar D."/>
        </authorList>
    </citation>
    <scope>NUCLEOTIDE SEQUENCE</scope>
</reference>
<evidence type="ECO:0000256" key="10">
    <source>
        <dbReference type="ARBA" id="ARBA00031107"/>
    </source>
</evidence>
<dbReference type="EMBL" id="KK784874">
    <property type="protein sequence ID" value="KDO83996.1"/>
    <property type="molecule type" value="Genomic_DNA"/>
</dbReference>
<evidence type="ECO:0000259" key="13">
    <source>
        <dbReference type="PROSITE" id="PS50089"/>
    </source>
</evidence>
<evidence type="ECO:0000256" key="1">
    <source>
        <dbReference type="ARBA" id="ARBA00004127"/>
    </source>
</evidence>
<dbReference type="GO" id="GO:0008270">
    <property type="term" value="F:zinc ion binding"/>
    <property type="evidence" value="ECO:0007669"/>
    <property type="project" value="UniProtKB-KW"/>
</dbReference>
<keyword evidence="8 12" id="KW-0472">Membrane</keyword>
<dbReference type="GO" id="GO:0012505">
    <property type="term" value="C:endomembrane system"/>
    <property type="evidence" value="ECO:0007669"/>
    <property type="project" value="UniProtKB-SubCell"/>
</dbReference>
<accession>A0A067H8R0</accession>
<evidence type="ECO:0000256" key="7">
    <source>
        <dbReference type="ARBA" id="ARBA00022989"/>
    </source>
</evidence>
<evidence type="ECO:0000256" key="9">
    <source>
        <dbReference type="ARBA" id="ARBA00030110"/>
    </source>
</evidence>
<evidence type="ECO:0000313" key="15">
    <source>
        <dbReference type="Proteomes" id="UP000027120"/>
    </source>
</evidence>
<dbReference type="AlphaFoldDB" id="A0A067H8R0"/>
<feature type="domain" description="RING-type" evidence="13">
    <location>
        <begin position="10"/>
        <end position="53"/>
    </location>
</feature>
<dbReference type="PANTHER" id="PTHR22894">
    <property type="entry name" value="RING-TYPE DOMAIN-CONTAINING PROTEIN"/>
    <property type="match status" value="1"/>
</dbReference>
<comment type="subcellular location">
    <subcellularLocation>
        <location evidence="1">Endomembrane system</location>
        <topology evidence="1">Multi-pass membrane protein</topology>
    </subcellularLocation>
</comment>
<evidence type="ECO:0000256" key="11">
    <source>
        <dbReference type="PROSITE-ProRule" id="PRU00175"/>
    </source>
</evidence>
<dbReference type="PANTHER" id="PTHR22894:SF5">
    <property type="entry name" value="RING-TYPE DOMAIN-CONTAINING PROTEIN"/>
    <property type="match status" value="1"/>
</dbReference>
<dbReference type="PROSITE" id="PS00518">
    <property type="entry name" value="ZF_RING_1"/>
    <property type="match status" value="1"/>
</dbReference>
<sequence>MEGPPCGDVCSVCHGNFNVPCQANCSHWFCGNCIMLVWDHGSTLQACRCPLCRRRITLLIPNDDSLRQRHDPAVGDILQKVESYNRIFGGPTTANGLFQRIQDLPFLLRRLVRELVDPHRSLPLVIRARVYIAMIFSAVYIFSPIDIIPEALLGIVGLLDDLLIALLCFLHVAALYRAVLYNRHGGA</sequence>
<evidence type="ECO:0000256" key="6">
    <source>
        <dbReference type="ARBA" id="ARBA00022833"/>
    </source>
</evidence>
<dbReference type="GO" id="GO:0061630">
    <property type="term" value="F:ubiquitin protein ligase activity"/>
    <property type="evidence" value="ECO:0007669"/>
    <property type="project" value="InterPro"/>
</dbReference>
<evidence type="ECO:0000256" key="3">
    <source>
        <dbReference type="ARBA" id="ARBA00022692"/>
    </source>
</evidence>
<protein>
    <recommendedName>
        <fullName evidence="2">E3 ubiquitin-protein ligase RNF170</fullName>
    </recommendedName>
    <alternativeName>
        <fullName evidence="10">RING finger protein 170</fullName>
    </alternativeName>
    <alternativeName>
        <fullName evidence="9">RING-type E3 ubiquitin transferase RNF170</fullName>
    </alternativeName>
</protein>
<dbReference type="InterPro" id="IPR001841">
    <property type="entry name" value="Znf_RING"/>
</dbReference>
<keyword evidence="3 12" id="KW-0812">Transmembrane</keyword>
<dbReference type="InterPro" id="IPR013083">
    <property type="entry name" value="Znf_RING/FYVE/PHD"/>
</dbReference>
<gene>
    <name evidence="14" type="ORF">CISIN_1g029826mg</name>
</gene>
<evidence type="ECO:0000256" key="12">
    <source>
        <dbReference type="SAM" id="Phobius"/>
    </source>
</evidence>
<evidence type="ECO:0000256" key="2">
    <source>
        <dbReference type="ARBA" id="ARBA00014068"/>
    </source>
</evidence>
<dbReference type="Gene3D" id="3.30.40.10">
    <property type="entry name" value="Zinc/RING finger domain, C3HC4 (zinc finger)"/>
    <property type="match status" value="1"/>
</dbReference>
<evidence type="ECO:0000256" key="8">
    <source>
        <dbReference type="ARBA" id="ARBA00023136"/>
    </source>
</evidence>
<evidence type="ECO:0000313" key="14">
    <source>
        <dbReference type="EMBL" id="KDO83996.1"/>
    </source>
</evidence>
<feature type="transmembrane region" description="Helical" evidence="12">
    <location>
        <begin position="151"/>
        <end position="176"/>
    </location>
</feature>
<keyword evidence="6" id="KW-0862">Zinc</keyword>
<dbReference type="InterPro" id="IPR017907">
    <property type="entry name" value="Znf_RING_CS"/>
</dbReference>
<dbReference type="eggNOG" id="KOG4604">
    <property type="taxonomic scope" value="Eukaryota"/>
</dbReference>
<dbReference type="InterPro" id="IPR038896">
    <property type="entry name" value="RNF170"/>
</dbReference>
<keyword evidence="15" id="KW-1185">Reference proteome</keyword>
<dbReference type="PROSITE" id="PS50089">
    <property type="entry name" value="ZF_RING_2"/>
    <property type="match status" value="1"/>
</dbReference>
<dbReference type="SMART" id="SM00184">
    <property type="entry name" value="RING"/>
    <property type="match status" value="1"/>
</dbReference>
<dbReference type="SUPFAM" id="SSF57850">
    <property type="entry name" value="RING/U-box"/>
    <property type="match status" value="1"/>
</dbReference>
<evidence type="ECO:0000256" key="5">
    <source>
        <dbReference type="ARBA" id="ARBA00022771"/>
    </source>
</evidence>
<keyword evidence="7 12" id="KW-1133">Transmembrane helix</keyword>
<dbReference type="Pfam" id="PF06803">
    <property type="entry name" value="DUF1232"/>
    <property type="match status" value="1"/>
</dbReference>
<dbReference type="PaxDb" id="2711-XP_006473244.1"/>
<dbReference type="STRING" id="2711.A0A067H8R0"/>
<evidence type="ECO:0000256" key="4">
    <source>
        <dbReference type="ARBA" id="ARBA00022723"/>
    </source>
</evidence>
<proteinExistence type="predicted"/>
<feature type="transmembrane region" description="Helical" evidence="12">
    <location>
        <begin position="128"/>
        <end position="145"/>
    </location>
</feature>